<dbReference type="GeneID" id="70186940"/>
<dbReference type="Proteomes" id="UP000756346">
    <property type="component" value="Unassembled WGS sequence"/>
</dbReference>
<name>A0A9P8XT20_9PEZI</name>
<protein>
    <submittedName>
        <fullName evidence="1">Uncharacterized protein</fullName>
    </submittedName>
</protein>
<dbReference type="EMBL" id="JAGTJQ010000012">
    <property type="protein sequence ID" value="KAH7016231.1"/>
    <property type="molecule type" value="Genomic_DNA"/>
</dbReference>
<dbReference type="AlphaFoldDB" id="A0A9P8XT20"/>
<reference evidence="1" key="1">
    <citation type="journal article" date="2021" name="Nat. Commun.">
        <title>Genetic determinants of endophytism in the Arabidopsis root mycobiome.</title>
        <authorList>
            <person name="Mesny F."/>
            <person name="Miyauchi S."/>
            <person name="Thiergart T."/>
            <person name="Pickel B."/>
            <person name="Atanasova L."/>
            <person name="Karlsson M."/>
            <person name="Huettel B."/>
            <person name="Barry K.W."/>
            <person name="Haridas S."/>
            <person name="Chen C."/>
            <person name="Bauer D."/>
            <person name="Andreopoulos W."/>
            <person name="Pangilinan J."/>
            <person name="LaButti K."/>
            <person name="Riley R."/>
            <person name="Lipzen A."/>
            <person name="Clum A."/>
            <person name="Drula E."/>
            <person name="Henrissat B."/>
            <person name="Kohler A."/>
            <person name="Grigoriev I.V."/>
            <person name="Martin F.M."/>
            <person name="Hacquard S."/>
        </authorList>
    </citation>
    <scope>NUCLEOTIDE SEQUENCE</scope>
    <source>
        <strain evidence="1">MPI-CAGE-CH-0230</strain>
    </source>
</reference>
<sequence>MFVLLSGTSRPYPSVGACPCAPSLALSAFTCGPHRGAASTCATNSAEGFANQQVSLTGPEHAADSLSSCHPAALPTETQRQRQPGMGVLITPNSGWASASSKIVDPRAPFSPPHGTALAGRAYGFKLQMQRTPA</sequence>
<evidence type="ECO:0000313" key="1">
    <source>
        <dbReference type="EMBL" id="KAH7016231.1"/>
    </source>
</evidence>
<evidence type="ECO:0000313" key="2">
    <source>
        <dbReference type="Proteomes" id="UP000756346"/>
    </source>
</evidence>
<comment type="caution">
    <text evidence="1">The sequence shown here is derived from an EMBL/GenBank/DDBJ whole genome shotgun (WGS) entry which is preliminary data.</text>
</comment>
<organism evidence="1 2">
    <name type="scientific">Microdochium trichocladiopsis</name>
    <dbReference type="NCBI Taxonomy" id="1682393"/>
    <lineage>
        <taxon>Eukaryota</taxon>
        <taxon>Fungi</taxon>
        <taxon>Dikarya</taxon>
        <taxon>Ascomycota</taxon>
        <taxon>Pezizomycotina</taxon>
        <taxon>Sordariomycetes</taxon>
        <taxon>Xylariomycetidae</taxon>
        <taxon>Xylariales</taxon>
        <taxon>Microdochiaceae</taxon>
        <taxon>Microdochium</taxon>
    </lineage>
</organism>
<gene>
    <name evidence="1" type="ORF">B0I36DRAFT_355063</name>
</gene>
<accession>A0A9P8XT20</accession>
<dbReference type="RefSeq" id="XP_046005855.1">
    <property type="nucleotide sequence ID" value="XM_046157394.1"/>
</dbReference>
<keyword evidence="2" id="KW-1185">Reference proteome</keyword>
<proteinExistence type="predicted"/>